<evidence type="ECO:0000313" key="1">
    <source>
        <dbReference type="EMBL" id="SVE24827.1"/>
    </source>
</evidence>
<reference evidence="1" key="1">
    <citation type="submission" date="2018-05" db="EMBL/GenBank/DDBJ databases">
        <authorList>
            <person name="Lanie J.A."/>
            <person name="Ng W.-L."/>
            <person name="Kazmierczak K.M."/>
            <person name="Andrzejewski T.M."/>
            <person name="Davidsen T.M."/>
            <person name="Wayne K.J."/>
            <person name="Tettelin H."/>
            <person name="Glass J.I."/>
            <person name="Rusch D."/>
            <person name="Podicherti R."/>
            <person name="Tsui H.-C.T."/>
            <person name="Winkler M.E."/>
        </authorList>
    </citation>
    <scope>NUCLEOTIDE SEQUENCE</scope>
</reference>
<protein>
    <recommendedName>
        <fullName evidence="2">Radical SAM core domain-containing protein</fullName>
    </recommendedName>
</protein>
<accession>A0A383BXC7</accession>
<gene>
    <name evidence="1" type="ORF">METZ01_LOCUS477681</name>
</gene>
<dbReference type="InterPro" id="IPR058240">
    <property type="entry name" value="rSAM_sf"/>
</dbReference>
<name>A0A383BXC7_9ZZZZ</name>
<dbReference type="SUPFAM" id="SSF102114">
    <property type="entry name" value="Radical SAM enzymes"/>
    <property type="match status" value="1"/>
</dbReference>
<organism evidence="1">
    <name type="scientific">marine metagenome</name>
    <dbReference type="NCBI Taxonomy" id="408172"/>
    <lineage>
        <taxon>unclassified sequences</taxon>
        <taxon>metagenomes</taxon>
        <taxon>ecological metagenomes</taxon>
    </lineage>
</organism>
<proteinExistence type="predicted"/>
<evidence type="ECO:0008006" key="2">
    <source>
        <dbReference type="Google" id="ProtNLM"/>
    </source>
</evidence>
<dbReference type="EMBL" id="UINC01204205">
    <property type="protein sequence ID" value="SVE24827.1"/>
    <property type="molecule type" value="Genomic_DNA"/>
</dbReference>
<sequence>ERLKAIGLLRVSFGIEHGSEWFREKYLERKLKNSKIIEKLKIVTDMKIPISVNNIMGFPFETRELAFDTIELNRHIDSDGTNAYTFVPFHGVPLRKVSEDNNFIKKGKIARSLMYMTMLNQPQFPKEEIEGIRRCFVLYVKMPKDRWNDIRKAESLTPEGDKILKSLQKECAEKYMNYGDHDATEGVDMVNFEK</sequence>
<dbReference type="Gene3D" id="3.30.750.200">
    <property type="match status" value="1"/>
</dbReference>
<feature type="non-terminal residue" evidence="1">
    <location>
        <position position="1"/>
    </location>
</feature>
<dbReference type="AlphaFoldDB" id="A0A383BXC7"/>